<dbReference type="InterPro" id="IPR007431">
    <property type="entry name" value="ACP_PD"/>
</dbReference>
<dbReference type="PANTHER" id="PTHR38764:SF1">
    <property type="entry name" value="ACYL CARRIER PROTEIN PHOSPHODIESTERASE"/>
    <property type="match status" value="1"/>
</dbReference>
<dbReference type="RefSeq" id="WP_123658707.1">
    <property type="nucleotide sequence ID" value="NZ_AYKG01000034.1"/>
</dbReference>
<keyword evidence="6" id="KW-1185">Reference proteome</keyword>
<organism evidence="5 6">
    <name type="scientific">Salinisphaera japonica YTM-1</name>
    <dbReference type="NCBI Taxonomy" id="1209778"/>
    <lineage>
        <taxon>Bacteria</taxon>
        <taxon>Pseudomonadati</taxon>
        <taxon>Pseudomonadota</taxon>
        <taxon>Gammaproteobacteria</taxon>
        <taxon>Salinisphaerales</taxon>
        <taxon>Salinisphaeraceae</taxon>
        <taxon>Salinisphaera</taxon>
    </lineage>
</organism>
<protein>
    <submittedName>
        <fullName evidence="5">ACP phosphodiesterase</fullName>
    </submittedName>
</protein>
<evidence type="ECO:0000256" key="1">
    <source>
        <dbReference type="ARBA" id="ARBA00022516"/>
    </source>
</evidence>
<evidence type="ECO:0000256" key="3">
    <source>
        <dbReference type="ARBA" id="ARBA00023098"/>
    </source>
</evidence>
<dbReference type="EMBL" id="AYKG01000034">
    <property type="protein sequence ID" value="ROO26618.1"/>
    <property type="molecule type" value="Genomic_DNA"/>
</dbReference>
<sequence length="202" mass="22458">MNWLAHLWLAYKSQTSAAGQLLGDEIKGRIDPATSSLGQTVANGIVIHRRIDRLADDHPLHCELRGLFAGRHRRYAGIVVDIGLDHALARTWRAFNAEPFEAFATRLSMQVGQEWPTAALGREAPAHARFARLLTGYTQASGMTRALAHVEQRLRRPVDLVPLADTVIAQRAQFERAVGPILDDLLRAIENRPPAPRVAERQ</sequence>
<gene>
    <name evidence="5" type="ORF">SAJA_11155</name>
</gene>
<dbReference type="GO" id="GO:0008770">
    <property type="term" value="F:[acyl-carrier-protein] phosphodiesterase activity"/>
    <property type="evidence" value="ECO:0007669"/>
    <property type="project" value="InterPro"/>
</dbReference>
<dbReference type="PANTHER" id="PTHR38764">
    <property type="entry name" value="ACYL CARRIER PROTEIN PHOSPHODIESTERASE"/>
    <property type="match status" value="1"/>
</dbReference>
<dbReference type="InParanoid" id="A0A423PM04"/>
<dbReference type="Proteomes" id="UP000285310">
    <property type="component" value="Unassembled WGS sequence"/>
</dbReference>
<keyword evidence="2" id="KW-0378">Hydrolase</keyword>
<dbReference type="GO" id="GO:0006633">
    <property type="term" value="P:fatty acid biosynthetic process"/>
    <property type="evidence" value="ECO:0007669"/>
    <property type="project" value="UniProtKB-KW"/>
</dbReference>
<keyword evidence="4" id="KW-0276">Fatty acid metabolism</keyword>
<name>A0A423PM04_9GAMM</name>
<keyword evidence="3" id="KW-0443">Lipid metabolism</keyword>
<proteinExistence type="predicted"/>
<dbReference type="AlphaFoldDB" id="A0A423PM04"/>
<evidence type="ECO:0000313" key="6">
    <source>
        <dbReference type="Proteomes" id="UP000285310"/>
    </source>
</evidence>
<evidence type="ECO:0000256" key="2">
    <source>
        <dbReference type="ARBA" id="ARBA00022801"/>
    </source>
</evidence>
<keyword evidence="4" id="KW-0275">Fatty acid biosynthesis</keyword>
<reference evidence="5 6" key="1">
    <citation type="submission" date="2013-10" db="EMBL/GenBank/DDBJ databases">
        <title>Salinisphaera japonica YTM-1 Genome Sequencing.</title>
        <authorList>
            <person name="Lai Q."/>
            <person name="Li C."/>
            <person name="Shao Z."/>
        </authorList>
    </citation>
    <scope>NUCLEOTIDE SEQUENCE [LARGE SCALE GENOMIC DNA]</scope>
    <source>
        <strain evidence="5 6">YTM-1</strain>
    </source>
</reference>
<dbReference type="OrthoDB" id="8442777at2"/>
<keyword evidence="1" id="KW-0444">Lipid biosynthesis</keyword>
<dbReference type="FunCoup" id="A0A423PM04">
    <property type="interactions" value="23"/>
</dbReference>
<dbReference type="Pfam" id="PF04336">
    <property type="entry name" value="ACP_PD"/>
    <property type="match status" value="1"/>
</dbReference>
<evidence type="ECO:0000313" key="5">
    <source>
        <dbReference type="EMBL" id="ROO26618.1"/>
    </source>
</evidence>
<evidence type="ECO:0000256" key="4">
    <source>
        <dbReference type="ARBA" id="ARBA00023160"/>
    </source>
</evidence>
<comment type="caution">
    <text evidence="5">The sequence shown here is derived from an EMBL/GenBank/DDBJ whole genome shotgun (WGS) entry which is preliminary data.</text>
</comment>
<accession>A0A423PM04</accession>